<dbReference type="InterPro" id="IPR051915">
    <property type="entry name" value="Cellulose_Degrad_GH3"/>
</dbReference>
<feature type="compositionally biased region" description="Polar residues" evidence="7">
    <location>
        <begin position="33"/>
        <end position="50"/>
    </location>
</feature>
<evidence type="ECO:0000313" key="10">
    <source>
        <dbReference type="EMBL" id="TWT78466.1"/>
    </source>
</evidence>
<dbReference type="Pfam" id="PF14310">
    <property type="entry name" value="Fn3-like"/>
    <property type="match status" value="1"/>
</dbReference>
<comment type="similarity">
    <text evidence="2">Belongs to the glycosyl hydrolase 3 family.</text>
</comment>
<evidence type="ECO:0000256" key="4">
    <source>
        <dbReference type="ARBA" id="ARBA00022729"/>
    </source>
</evidence>
<dbReference type="PANTHER" id="PTHR30620:SF16">
    <property type="entry name" value="LYSOSOMAL BETA GLUCOSIDASE"/>
    <property type="match status" value="1"/>
</dbReference>
<comment type="caution">
    <text evidence="10">The sequence shown here is derived from an EMBL/GenBank/DDBJ whole genome shotgun (WGS) entry which is preliminary data.</text>
</comment>
<evidence type="ECO:0000256" key="7">
    <source>
        <dbReference type="SAM" id="MobiDB-lite"/>
    </source>
</evidence>
<keyword evidence="11" id="KW-1185">Reference proteome</keyword>
<feature type="signal peptide" evidence="8">
    <location>
        <begin position="1"/>
        <end position="24"/>
    </location>
</feature>
<dbReference type="Gene3D" id="2.60.40.10">
    <property type="entry name" value="Immunoglobulins"/>
    <property type="match status" value="1"/>
</dbReference>
<organism evidence="10 11">
    <name type="scientific">Posidoniimonas polymericola</name>
    <dbReference type="NCBI Taxonomy" id="2528002"/>
    <lineage>
        <taxon>Bacteria</taxon>
        <taxon>Pseudomonadati</taxon>
        <taxon>Planctomycetota</taxon>
        <taxon>Planctomycetia</taxon>
        <taxon>Pirellulales</taxon>
        <taxon>Lacipirellulaceae</taxon>
        <taxon>Posidoniimonas</taxon>
    </lineage>
</organism>
<dbReference type="InterPro" id="IPR036881">
    <property type="entry name" value="Glyco_hydro_3_C_sf"/>
</dbReference>
<dbReference type="EC" id="3.2.1.21" evidence="3"/>
<dbReference type="Gene3D" id="3.20.20.300">
    <property type="entry name" value="Glycoside hydrolase, family 3, N-terminal domain"/>
    <property type="match status" value="1"/>
</dbReference>
<reference evidence="10 11" key="1">
    <citation type="submission" date="2019-02" db="EMBL/GenBank/DDBJ databases">
        <title>Deep-cultivation of Planctomycetes and their phenomic and genomic characterization uncovers novel biology.</title>
        <authorList>
            <person name="Wiegand S."/>
            <person name="Jogler M."/>
            <person name="Boedeker C."/>
            <person name="Pinto D."/>
            <person name="Vollmers J."/>
            <person name="Rivas-Marin E."/>
            <person name="Kohn T."/>
            <person name="Peeters S.H."/>
            <person name="Heuer A."/>
            <person name="Rast P."/>
            <person name="Oberbeckmann S."/>
            <person name="Bunk B."/>
            <person name="Jeske O."/>
            <person name="Meyerdierks A."/>
            <person name="Storesund J.E."/>
            <person name="Kallscheuer N."/>
            <person name="Luecker S."/>
            <person name="Lage O.M."/>
            <person name="Pohl T."/>
            <person name="Merkel B.J."/>
            <person name="Hornburger P."/>
            <person name="Mueller R.-W."/>
            <person name="Bruemmer F."/>
            <person name="Labrenz M."/>
            <person name="Spormann A.M."/>
            <person name="Op Den Camp H."/>
            <person name="Overmann J."/>
            <person name="Amann R."/>
            <person name="Jetten M.S.M."/>
            <person name="Mascher T."/>
            <person name="Medema M.H."/>
            <person name="Devos D.P."/>
            <person name="Kaster A.-K."/>
            <person name="Ovreas L."/>
            <person name="Rohde M."/>
            <person name="Galperin M.Y."/>
            <person name="Jogler C."/>
        </authorList>
    </citation>
    <scope>NUCLEOTIDE SEQUENCE [LARGE SCALE GENOMIC DNA]</scope>
    <source>
        <strain evidence="10 11">Pla123a</strain>
    </source>
</reference>
<proteinExistence type="inferred from homology"/>
<evidence type="ECO:0000256" key="6">
    <source>
        <dbReference type="ARBA" id="ARBA00023295"/>
    </source>
</evidence>
<dbReference type="RefSeq" id="WP_197527730.1">
    <property type="nucleotide sequence ID" value="NZ_SJPO01000002.1"/>
</dbReference>
<dbReference type="SMART" id="SM01217">
    <property type="entry name" value="Fn3_like"/>
    <property type="match status" value="1"/>
</dbReference>
<dbReference type="FunFam" id="2.60.40.10:FF:000495">
    <property type="entry name" value="Periplasmic beta-glucosidase"/>
    <property type="match status" value="1"/>
</dbReference>
<dbReference type="PANTHER" id="PTHR30620">
    <property type="entry name" value="PERIPLASMIC BETA-GLUCOSIDASE-RELATED"/>
    <property type="match status" value="1"/>
</dbReference>
<evidence type="ECO:0000256" key="1">
    <source>
        <dbReference type="ARBA" id="ARBA00000448"/>
    </source>
</evidence>
<evidence type="ECO:0000256" key="3">
    <source>
        <dbReference type="ARBA" id="ARBA00012744"/>
    </source>
</evidence>
<dbReference type="GO" id="GO:0009251">
    <property type="term" value="P:glucan catabolic process"/>
    <property type="evidence" value="ECO:0007669"/>
    <property type="project" value="TreeGrafter"/>
</dbReference>
<dbReference type="Pfam" id="PF00933">
    <property type="entry name" value="Glyco_hydro_3"/>
    <property type="match status" value="1"/>
</dbReference>
<keyword evidence="4 8" id="KW-0732">Signal</keyword>
<dbReference type="InterPro" id="IPR026891">
    <property type="entry name" value="Fn3-like"/>
</dbReference>
<dbReference type="AlphaFoldDB" id="A0A5C5YUM1"/>
<feature type="region of interest" description="Disordered" evidence="7">
    <location>
        <begin position="33"/>
        <end position="53"/>
    </location>
</feature>
<protein>
    <recommendedName>
        <fullName evidence="3">beta-glucosidase</fullName>
        <ecNumber evidence="3">3.2.1.21</ecNumber>
    </recommendedName>
</protein>
<keyword evidence="6 10" id="KW-0326">Glycosidase</keyword>
<dbReference type="SUPFAM" id="SSF52279">
    <property type="entry name" value="Beta-D-glucan exohydrolase, C-terminal domain"/>
    <property type="match status" value="1"/>
</dbReference>
<dbReference type="Proteomes" id="UP000318478">
    <property type="component" value="Unassembled WGS sequence"/>
</dbReference>
<evidence type="ECO:0000313" key="11">
    <source>
        <dbReference type="Proteomes" id="UP000318478"/>
    </source>
</evidence>
<dbReference type="PRINTS" id="PR00133">
    <property type="entry name" value="GLHYDRLASE3"/>
</dbReference>
<dbReference type="InterPro" id="IPR017853">
    <property type="entry name" value="GH"/>
</dbReference>
<comment type="catalytic activity">
    <reaction evidence="1">
        <text>Hydrolysis of terminal, non-reducing beta-D-glucosyl residues with release of beta-D-glucose.</text>
        <dbReference type="EC" id="3.2.1.21"/>
    </reaction>
</comment>
<name>A0A5C5YUM1_9BACT</name>
<evidence type="ECO:0000256" key="8">
    <source>
        <dbReference type="SAM" id="SignalP"/>
    </source>
</evidence>
<keyword evidence="5 10" id="KW-0378">Hydrolase</keyword>
<accession>A0A5C5YUM1</accession>
<feature type="chain" id="PRO_5022968701" description="beta-glucosidase" evidence="8">
    <location>
        <begin position="25"/>
        <end position="801"/>
    </location>
</feature>
<dbReference type="GO" id="GO:0008422">
    <property type="term" value="F:beta-glucosidase activity"/>
    <property type="evidence" value="ECO:0007669"/>
    <property type="project" value="UniProtKB-EC"/>
</dbReference>
<dbReference type="InterPro" id="IPR013783">
    <property type="entry name" value="Ig-like_fold"/>
</dbReference>
<evidence type="ECO:0000259" key="9">
    <source>
        <dbReference type="SMART" id="SM01217"/>
    </source>
</evidence>
<gene>
    <name evidence="10" type="primary">bglX</name>
    <name evidence="10" type="ORF">Pla123a_12580</name>
</gene>
<dbReference type="SUPFAM" id="SSF51445">
    <property type="entry name" value="(Trans)glycosidases"/>
    <property type="match status" value="1"/>
</dbReference>
<dbReference type="PROSITE" id="PS51257">
    <property type="entry name" value="PROKAR_LIPOPROTEIN"/>
    <property type="match status" value="1"/>
</dbReference>
<dbReference type="InterPro" id="IPR001764">
    <property type="entry name" value="Glyco_hydro_3_N"/>
</dbReference>
<dbReference type="Gene3D" id="3.40.50.1700">
    <property type="entry name" value="Glycoside hydrolase family 3 C-terminal domain"/>
    <property type="match status" value="1"/>
</dbReference>
<feature type="domain" description="Fibronectin type III-like" evidence="9">
    <location>
        <begin position="719"/>
        <end position="788"/>
    </location>
</feature>
<dbReference type="InterPro" id="IPR036962">
    <property type="entry name" value="Glyco_hydro_3_N_sf"/>
</dbReference>
<evidence type="ECO:0000256" key="5">
    <source>
        <dbReference type="ARBA" id="ARBA00022801"/>
    </source>
</evidence>
<dbReference type="Pfam" id="PF01915">
    <property type="entry name" value="Glyco_hydro_3_C"/>
    <property type="match status" value="1"/>
</dbReference>
<dbReference type="EMBL" id="SJPO01000002">
    <property type="protein sequence ID" value="TWT78466.1"/>
    <property type="molecule type" value="Genomic_DNA"/>
</dbReference>
<dbReference type="InterPro" id="IPR002772">
    <property type="entry name" value="Glyco_hydro_3_C"/>
</dbReference>
<evidence type="ECO:0000256" key="2">
    <source>
        <dbReference type="ARBA" id="ARBA00005336"/>
    </source>
</evidence>
<sequence precursor="true">MTCSTNRVLTLCGCVALAACVLNAADVQAQNPTPKTALKTSSGRPQSNAADPTAPAAVRFDAISGPVADVDGADQQADLKARVRQLVDAMTLEEKIGQMCQVTVYGEELPAGIAAAVSEGRVGSIFYTGPNGLDREAQRLAIDESRLGIPLIVCRDVVHGFRTVFPIPLGQAASWDAELVERAAAIAAAEASQQGVHWTFAPMVDICRDARWGRIAESLGEDPVLASELAAAMVRGFQTPNAELANPGIAACAKHFVGYGLSEGGRDYNRAMVSTSELHNTFLKPFKASTDAGLMTLMTAFSDINGVPASGHQELLRDVLRERWGFDGVVVSDYESVTEMIAHGYSANPAQAARQAVLAGVDMEMVSLSYHDTLPAQVRSGQVPVSLIDEAVARILMLKLNLKLSERAKIGSTEVALTDESRSVAQRLARESLVLLKNNDATLPLASDTIGRVAVIGPLADEQHEQLGCWMLDGQAGESVTPLQALREALGEERVSYVRALESSILPEQEGGIAAAVKAAKAADVAVLFVGEDAWLSGEARSRAEISLPGAQAELIGAVSEAGVPVVMVVVAGRPLTIGKQVEQCGSVLYAWHPGTMAGPAIADVLLGRHNPSGRLPVSMPKQVGQLPLYYNHPSTGRPSPRKVPSPLASAGVDFDEEAKYKSHYLDVDPFPLFPFGYGLSYTSFDYGQAELSTPRLSGDQTLAVRVPVTNTGDRAGVETVQLYVQDVAADLVRPVRELKAFRRVELQPGQTSVVEFALDRGDLEYYDNNAERKIEPGDFRIWVSPHSDVAEPAGVFTYAP</sequence>